<evidence type="ECO:0000313" key="2">
    <source>
        <dbReference type="EMBL" id="HIX54398.1"/>
    </source>
</evidence>
<reference evidence="2" key="2">
    <citation type="submission" date="2021-04" db="EMBL/GenBank/DDBJ databases">
        <authorList>
            <person name="Gilroy R."/>
        </authorList>
    </citation>
    <scope>NUCLEOTIDE SEQUENCE</scope>
    <source>
        <strain evidence="2">1719</strain>
    </source>
</reference>
<comment type="caution">
    <text evidence="2">The sequence shown here is derived from an EMBL/GenBank/DDBJ whole genome shotgun (WGS) entry which is preliminary data.</text>
</comment>
<dbReference type="Gene3D" id="2.60.40.1190">
    <property type="match status" value="1"/>
</dbReference>
<name>A0A9D2AYC3_9SPHI</name>
<dbReference type="InterPro" id="IPR010502">
    <property type="entry name" value="Carb-bd_dom_fam9"/>
</dbReference>
<sequence length="215" mass="25369">MQLKKLNYTPSRAEDVKALLESEGVEVQYIDRVNWVDQYPFKPDVTFKMAYTDEAFLLHYSVKERELRAVEDSDNGRIWEDACVEFFIAPFEQDFYYNFEFNCTGRLLLYGGAKGDRIPAPEAVLKQIKRWSSLGNEPFKLKEGENQWELSVIIPFTAFFRHEDERILEQESLRANFYKCGDKLPTPHFLSWRPIKTEKPNFHTPEFFGCLVLEK</sequence>
<dbReference type="GO" id="GO:0016052">
    <property type="term" value="P:carbohydrate catabolic process"/>
    <property type="evidence" value="ECO:0007669"/>
    <property type="project" value="InterPro"/>
</dbReference>
<dbReference type="CDD" id="cd09620">
    <property type="entry name" value="CBM9_like_3"/>
    <property type="match status" value="1"/>
</dbReference>
<dbReference type="GO" id="GO:0004553">
    <property type="term" value="F:hydrolase activity, hydrolyzing O-glycosyl compounds"/>
    <property type="evidence" value="ECO:0007669"/>
    <property type="project" value="InterPro"/>
</dbReference>
<accession>A0A9D2AYC3</accession>
<dbReference type="SUPFAM" id="SSF49344">
    <property type="entry name" value="CBD9-like"/>
    <property type="match status" value="1"/>
</dbReference>
<evidence type="ECO:0000259" key="1">
    <source>
        <dbReference type="Pfam" id="PF16011"/>
    </source>
</evidence>
<proteinExistence type="predicted"/>
<gene>
    <name evidence="2" type="ORF">H9853_05180</name>
</gene>
<dbReference type="Pfam" id="PF16011">
    <property type="entry name" value="CBM9_2"/>
    <property type="match status" value="1"/>
</dbReference>
<feature type="domain" description="Carbohydrate-binding" evidence="1">
    <location>
        <begin position="16"/>
        <end position="212"/>
    </location>
</feature>
<dbReference type="Proteomes" id="UP000824156">
    <property type="component" value="Unassembled WGS sequence"/>
</dbReference>
<protein>
    <recommendedName>
        <fullName evidence="1">Carbohydrate-binding domain-containing protein</fullName>
    </recommendedName>
</protein>
<evidence type="ECO:0000313" key="3">
    <source>
        <dbReference type="Proteomes" id="UP000824156"/>
    </source>
</evidence>
<dbReference type="AlphaFoldDB" id="A0A9D2AYC3"/>
<dbReference type="GO" id="GO:0030246">
    <property type="term" value="F:carbohydrate binding"/>
    <property type="evidence" value="ECO:0007669"/>
    <property type="project" value="InterPro"/>
</dbReference>
<organism evidence="2 3">
    <name type="scientific">Candidatus Sphingobacterium stercoripullorum</name>
    <dbReference type="NCBI Taxonomy" id="2838759"/>
    <lineage>
        <taxon>Bacteria</taxon>
        <taxon>Pseudomonadati</taxon>
        <taxon>Bacteroidota</taxon>
        <taxon>Sphingobacteriia</taxon>
        <taxon>Sphingobacteriales</taxon>
        <taxon>Sphingobacteriaceae</taxon>
        <taxon>Sphingobacterium</taxon>
    </lineage>
</organism>
<dbReference type="EMBL" id="DXEZ01000144">
    <property type="protein sequence ID" value="HIX54398.1"/>
    <property type="molecule type" value="Genomic_DNA"/>
</dbReference>
<reference evidence="2" key="1">
    <citation type="journal article" date="2021" name="PeerJ">
        <title>Extensive microbial diversity within the chicken gut microbiome revealed by metagenomics and culture.</title>
        <authorList>
            <person name="Gilroy R."/>
            <person name="Ravi A."/>
            <person name="Getino M."/>
            <person name="Pursley I."/>
            <person name="Horton D.L."/>
            <person name="Alikhan N.F."/>
            <person name="Baker D."/>
            <person name="Gharbi K."/>
            <person name="Hall N."/>
            <person name="Watson M."/>
            <person name="Adriaenssens E.M."/>
            <person name="Foster-Nyarko E."/>
            <person name="Jarju S."/>
            <person name="Secka A."/>
            <person name="Antonio M."/>
            <person name="Oren A."/>
            <person name="Chaudhuri R.R."/>
            <person name="La Ragione R."/>
            <person name="Hildebrand F."/>
            <person name="Pallen M.J."/>
        </authorList>
    </citation>
    <scope>NUCLEOTIDE SEQUENCE</scope>
    <source>
        <strain evidence="2">1719</strain>
    </source>
</reference>